<dbReference type="RefSeq" id="WP_134175814.1">
    <property type="nucleotide sequence ID" value="NZ_SODI01000002.1"/>
</dbReference>
<feature type="compositionally biased region" description="Low complexity" evidence="1">
    <location>
        <begin position="24"/>
        <end position="47"/>
    </location>
</feature>
<dbReference type="OrthoDB" id="3260457at2"/>
<proteinExistence type="predicted"/>
<feature type="chain" id="PRO_5044325528" evidence="2">
    <location>
        <begin position="28"/>
        <end position="171"/>
    </location>
</feature>
<keyword evidence="2" id="KW-0732">Signal</keyword>
<evidence type="ECO:0000256" key="2">
    <source>
        <dbReference type="SAM" id="SignalP"/>
    </source>
</evidence>
<organism evidence="3 4">
    <name type="scientific">Cryobacterium psychrophilum</name>
    <dbReference type="NCBI Taxonomy" id="41988"/>
    <lineage>
        <taxon>Bacteria</taxon>
        <taxon>Bacillati</taxon>
        <taxon>Actinomycetota</taxon>
        <taxon>Actinomycetes</taxon>
        <taxon>Micrococcales</taxon>
        <taxon>Microbacteriaceae</taxon>
        <taxon>Cryobacterium</taxon>
    </lineage>
</organism>
<protein>
    <submittedName>
        <fullName evidence="3">Uncharacterized protein</fullName>
    </submittedName>
</protein>
<dbReference type="PROSITE" id="PS51257">
    <property type="entry name" value="PROKAR_LIPOPROTEIN"/>
    <property type="match status" value="1"/>
</dbReference>
<keyword evidence="4" id="KW-1185">Reference proteome</keyword>
<accession>A0A4Y8KJA0</accession>
<feature type="signal peptide" evidence="2">
    <location>
        <begin position="1"/>
        <end position="27"/>
    </location>
</feature>
<evidence type="ECO:0000256" key="1">
    <source>
        <dbReference type="SAM" id="MobiDB-lite"/>
    </source>
</evidence>
<name>A0A4Y8KJA0_9MICO</name>
<feature type="region of interest" description="Disordered" evidence="1">
    <location>
        <begin position="24"/>
        <end position="52"/>
    </location>
</feature>
<dbReference type="EMBL" id="SOHQ01000044">
    <property type="protein sequence ID" value="TFD75302.1"/>
    <property type="molecule type" value="Genomic_DNA"/>
</dbReference>
<dbReference type="Proteomes" id="UP000298218">
    <property type="component" value="Unassembled WGS sequence"/>
</dbReference>
<sequence>MNRRAFAVVHLAVVLALTGCTAQTAPAAPTSNPATTRTSAPSPSHTSEAGSLTDEATVAPIPEAGPDGQAAAITAAEKTVTTFAQPTLDASTWINNMYPLLTQRGARAYEGTDPAQIPVRRVTGPGRVVDGSTDVALIVQVPTDAGIYNVSLSRTDASAVWLAEQIRPAQG</sequence>
<evidence type="ECO:0000313" key="3">
    <source>
        <dbReference type="EMBL" id="TFD75302.1"/>
    </source>
</evidence>
<comment type="caution">
    <text evidence="3">The sequence shown here is derived from an EMBL/GenBank/DDBJ whole genome shotgun (WGS) entry which is preliminary data.</text>
</comment>
<gene>
    <name evidence="3" type="ORF">E3T53_15970</name>
</gene>
<reference evidence="3 4" key="1">
    <citation type="submission" date="2019-03" db="EMBL/GenBank/DDBJ databases">
        <title>Genomics of glacier-inhabiting Cryobacterium strains.</title>
        <authorList>
            <person name="Liu Q."/>
            <person name="Xin Y.-H."/>
        </authorList>
    </citation>
    <scope>NUCLEOTIDE SEQUENCE [LARGE SCALE GENOMIC DNA]</scope>
    <source>
        <strain evidence="3 4">CGMCC 1.4292</strain>
    </source>
</reference>
<dbReference type="AlphaFoldDB" id="A0A4Y8KJA0"/>
<evidence type="ECO:0000313" key="4">
    <source>
        <dbReference type="Proteomes" id="UP000298218"/>
    </source>
</evidence>